<dbReference type="GeneID" id="7830308"/>
<dbReference type="Pfam" id="PF14536">
    <property type="entry name" value="DUF4441"/>
    <property type="match status" value="1"/>
</dbReference>
<dbReference type="STRING" id="312017.Q23FE4"/>
<reference evidence="3" key="1">
    <citation type="journal article" date="2006" name="PLoS Biol.">
        <title>Macronuclear genome sequence of the ciliate Tetrahymena thermophila, a model eukaryote.</title>
        <authorList>
            <person name="Eisen J.A."/>
            <person name="Coyne R.S."/>
            <person name="Wu M."/>
            <person name="Wu D."/>
            <person name="Thiagarajan M."/>
            <person name="Wortman J.R."/>
            <person name="Badger J.H."/>
            <person name="Ren Q."/>
            <person name="Amedeo P."/>
            <person name="Jones K.M."/>
            <person name="Tallon L.J."/>
            <person name="Delcher A.L."/>
            <person name="Salzberg S.L."/>
            <person name="Silva J.C."/>
            <person name="Haas B.J."/>
            <person name="Majoros W.H."/>
            <person name="Farzad M."/>
            <person name="Carlton J.M."/>
            <person name="Smith R.K. Jr."/>
            <person name="Garg J."/>
            <person name="Pearlman R.E."/>
            <person name="Karrer K.M."/>
            <person name="Sun L."/>
            <person name="Manning G."/>
            <person name="Elde N.C."/>
            <person name="Turkewitz A.P."/>
            <person name="Asai D.J."/>
            <person name="Wilkes D.E."/>
            <person name="Wang Y."/>
            <person name="Cai H."/>
            <person name="Collins K."/>
            <person name="Stewart B.A."/>
            <person name="Lee S.R."/>
            <person name="Wilamowska K."/>
            <person name="Weinberg Z."/>
            <person name="Ruzzo W.L."/>
            <person name="Wloga D."/>
            <person name="Gaertig J."/>
            <person name="Frankel J."/>
            <person name="Tsao C.-C."/>
            <person name="Gorovsky M.A."/>
            <person name="Keeling P.J."/>
            <person name="Waller R.F."/>
            <person name="Patron N.J."/>
            <person name="Cherry J.M."/>
            <person name="Stover N.A."/>
            <person name="Krieger C.J."/>
            <person name="del Toro C."/>
            <person name="Ryder H.F."/>
            <person name="Williamson S.C."/>
            <person name="Barbeau R.A."/>
            <person name="Hamilton E.P."/>
            <person name="Orias E."/>
        </authorList>
    </citation>
    <scope>NUCLEOTIDE SEQUENCE [LARGE SCALE GENOMIC DNA]</scope>
    <source>
        <strain evidence="3">SB210</strain>
    </source>
</reference>
<evidence type="ECO:0000313" key="2">
    <source>
        <dbReference type="EMBL" id="EAR95209.1"/>
    </source>
</evidence>
<organism evidence="2 3">
    <name type="scientific">Tetrahymena thermophila (strain SB210)</name>
    <dbReference type="NCBI Taxonomy" id="312017"/>
    <lineage>
        <taxon>Eukaryota</taxon>
        <taxon>Sar</taxon>
        <taxon>Alveolata</taxon>
        <taxon>Ciliophora</taxon>
        <taxon>Intramacronucleata</taxon>
        <taxon>Oligohymenophorea</taxon>
        <taxon>Hymenostomatida</taxon>
        <taxon>Tetrahymenina</taxon>
        <taxon>Tetrahymenidae</taxon>
        <taxon>Tetrahymena</taxon>
    </lineage>
</organism>
<dbReference type="RefSeq" id="XP_001015454.1">
    <property type="nucleotide sequence ID" value="XM_001015454.2"/>
</dbReference>
<protein>
    <submittedName>
        <fullName evidence="2">Uncharacterized protein</fullName>
    </submittedName>
</protein>
<sequence>MIQQMDQYISMQNESSSEISDIETRSPSHSFEDNLKYYSDIYEVLSKDQIKQEYEQLQKSNFVKNIIRSFYLFILESGDEIVIESMFENQEKGIIQIRKEFQTFTRQKKFNQSTLNSLINSKRFGKIFYYFLKYYIYDWVISRSVKDLKSHVIFITYLKKQLEQNIENQQFD</sequence>
<reference evidence="4" key="2">
    <citation type="journal article" date="2022" name="Science">
        <title>Structures of &lt;i&gt;Tetrahymena&lt;/i&gt;'s respiratory chain reveal the diversity of eukaryotic core metabolism.</title>
        <authorList>
            <person name="Zhou L."/>
            <person name="Maldonado M."/>
            <person name="Padavannil A."/>
            <person name="Guo F."/>
            <person name="Letts J.A."/>
        </authorList>
    </citation>
    <scope>STRUCTURE BY ELECTRON MICROSCOPY (3.02 ANGSTROMS)</scope>
</reference>
<gene>
    <name evidence="2" type="ORF">TTHERM_00378730</name>
</gene>
<evidence type="ECO:0000256" key="1">
    <source>
        <dbReference type="SAM" id="MobiDB-lite"/>
    </source>
</evidence>
<dbReference type="PDB" id="7W5Z">
    <property type="method" value="EM"/>
    <property type="resolution" value="3.02 A"/>
    <property type="chains" value="U5/u5=1-172"/>
</dbReference>
<dbReference type="HOGENOM" id="CLU_131227_0_0_1"/>
<feature type="compositionally biased region" description="Polar residues" evidence="1">
    <location>
        <begin position="1"/>
        <end position="21"/>
    </location>
</feature>
<dbReference type="InParanoid" id="Q23FE4"/>
<feature type="region of interest" description="Disordered" evidence="1">
    <location>
        <begin position="1"/>
        <end position="29"/>
    </location>
</feature>
<keyword evidence="3" id="KW-1185">Reference proteome</keyword>
<keyword evidence="4" id="KW-0002">3D-structure</keyword>
<dbReference type="InterPro" id="IPR028008">
    <property type="entry name" value="DUF4441"/>
</dbReference>
<name>Q23FE4_TETTS</name>
<evidence type="ECO:0000313" key="3">
    <source>
        <dbReference type="Proteomes" id="UP000009168"/>
    </source>
</evidence>
<evidence type="ECO:0007829" key="4">
    <source>
        <dbReference type="PDB" id="7W5Z"/>
    </source>
</evidence>
<accession>Q23FE4</accession>
<dbReference type="EMDB" id="EMD-32325"/>
<dbReference type="KEGG" id="tet:TTHERM_00378730"/>
<dbReference type="AlphaFoldDB" id="Q23FE4"/>
<dbReference type="Proteomes" id="UP000009168">
    <property type="component" value="Unassembled WGS sequence"/>
</dbReference>
<dbReference type="EMBL" id="GG662706">
    <property type="protein sequence ID" value="EAR95209.1"/>
    <property type="molecule type" value="Genomic_DNA"/>
</dbReference>
<proteinExistence type="evidence at protein level"/>